<keyword evidence="5" id="KW-1185">Reference proteome</keyword>
<reference evidence="3" key="2">
    <citation type="submission" date="2021-04" db="EMBL/GenBank/DDBJ databases">
        <authorList>
            <person name="Karlyshev A.V."/>
        </authorList>
    </citation>
    <scope>NUCLEOTIDE SEQUENCE</scope>
    <source>
        <strain evidence="3">LMG 29479</strain>
    </source>
</reference>
<dbReference type="EMBL" id="JAGQFT020000011">
    <property type="protein sequence ID" value="MBS7458513.1"/>
    <property type="molecule type" value="Genomic_DNA"/>
</dbReference>
<evidence type="ECO:0000313" key="4">
    <source>
        <dbReference type="EMBL" id="MBS7458513.1"/>
    </source>
</evidence>
<protein>
    <submittedName>
        <fullName evidence="3">Aspartyl/asparaginyl beta-hydroxylase domain-containing protein</fullName>
    </submittedName>
</protein>
<reference evidence="4 5" key="1">
    <citation type="journal article" date="2021" name="Microbiol. Resour. Announc.">
        <title>Draft Genome Sequence of Coralloluteibacterium stylophorae LMG 29479T.</title>
        <authorList>
            <person name="Karlyshev A.V."/>
            <person name="Kudryashova E.B."/>
            <person name="Ariskina E.V."/>
            <person name="Conroy A.P."/>
            <person name="Abidueva E.Y."/>
        </authorList>
    </citation>
    <scope>NUCLEOTIDE SEQUENCE [LARGE SCALE GENOMIC DNA]</scope>
    <source>
        <strain evidence="4 5">LMG 29479</strain>
    </source>
</reference>
<name>A0A8J7VU06_9GAMM</name>
<comment type="caution">
    <text evidence="3">The sequence shown here is derived from an EMBL/GenBank/DDBJ whole genome shotgun (WGS) entry which is preliminary data.</text>
</comment>
<organism evidence="3">
    <name type="scientific">Coralloluteibacterium stylophorae</name>
    <dbReference type="NCBI Taxonomy" id="1776034"/>
    <lineage>
        <taxon>Bacteria</taxon>
        <taxon>Pseudomonadati</taxon>
        <taxon>Pseudomonadota</taxon>
        <taxon>Gammaproteobacteria</taxon>
        <taxon>Lysobacterales</taxon>
        <taxon>Lysobacteraceae</taxon>
        <taxon>Coralloluteibacterium</taxon>
    </lineage>
</organism>
<dbReference type="Gene3D" id="2.60.120.330">
    <property type="entry name" value="B-lactam Antibiotic, Isopenicillin N Synthase, Chain"/>
    <property type="match status" value="1"/>
</dbReference>
<evidence type="ECO:0000313" key="5">
    <source>
        <dbReference type="Proteomes" id="UP000675747"/>
    </source>
</evidence>
<evidence type="ECO:0000259" key="2">
    <source>
        <dbReference type="Pfam" id="PF05118"/>
    </source>
</evidence>
<dbReference type="InterPro" id="IPR007803">
    <property type="entry name" value="Asp/Arg/Pro-Hydrxlase"/>
</dbReference>
<proteinExistence type="predicted"/>
<dbReference type="AlphaFoldDB" id="A0A8J7VU06"/>
<feature type="region of interest" description="Disordered" evidence="1">
    <location>
        <begin position="322"/>
        <end position="359"/>
    </location>
</feature>
<sequence length="359" mass="39850">MDPAMQLKAPFVQLPLRFDAARLAAEVDALGEAVWRPHPQKFPGNSMLPLVAVEGDAGNESFNGPMRPTPELESCLYLQQVLASFGATVGRTRLMRLSGGAEVKRHADQGYYWAERVRVHVPIVTQPTVRFECDREALNMAEGECWIFDTWRQHRVLNDDSRSRIHLVCDTVGGDGFWNLVEAGRPVGAGAAPAGWAPREVAFEAATQPRVRFESHNVPAVMSPWELRRHLEFLLDEAVPFPRQAALRQQVDVLCRSWRGLWAAEGPDERAKPEYRRLLERFVQNSRPLAADASLCNELPLFPAIMMMVGRAAVVDDAAPRGQGNSFARQPVQAPRPTSAQPVAQSAPAFSFTWGGPSR</sequence>
<feature type="domain" description="Aspartyl/asparaginy/proline hydroxylase" evidence="2">
    <location>
        <begin position="75"/>
        <end position="171"/>
    </location>
</feature>
<evidence type="ECO:0000256" key="1">
    <source>
        <dbReference type="SAM" id="MobiDB-lite"/>
    </source>
</evidence>
<dbReference type="EMBL" id="JAGQFT010000078">
    <property type="protein sequence ID" value="MBR0562849.1"/>
    <property type="molecule type" value="Genomic_DNA"/>
</dbReference>
<dbReference type="SUPFAM" id="SSF51197">
    <property type="entry name" value="Clavaminate synthase-like"/>
    <property type="match status" value="1"/>
</dbReference>
<evidence type="ECO:0000313" key="3">
    <source>
        <dbReference type="EMBL" id="MBR0562849.1"/>
    </source>
</evidence>
<dbReference type="Pfam" id="PF05118">
    <property type="entry name" value="Asp_Arg_Hydrox"/>
    <property type="match status" value="1"/>
</dbReference>
<accession>A0A8J7VU06</accession>
<dbReference type="Proteomes" id="UP000675747">
    <property type="component" value="Unassembled WGS sequence"/>
</dbReference>
<dbReference type="InterPro" id="IPR027443">
    <property type="entry name" value="IPNS-like_sf"/>
</dbReference>
<dbReference type="RefSeq" id="WP_211926775.1">
    <property type="nucleotide sequence ID" value="NZ_JAGQFT020000011.1"/>
</dbReference>
<gene>
    <name evidence="4" type="ORF">KB893_015345</name>
    <name evidence="3" type="ORF">KB893_10020</name>
</gene>